<organism evidence="6 7">
    <name type="scientific">Bosea lathyri</name>
    <dbReference type="NCBI Taxonomy" id="1036778"/>
    <lineage>
        <taxon>Bacteria</taxon>
        <taxon>Pseudomonadati</taxon>
        <taxon>Pseudomonadota</taxon>
        <taxon>Alphaproteobacteria</taxon>
        <taxon>Hyphomicrobiales</taxon>
        <taxon>Boseaceae</taxon>
        <taxon>Bosea</taxon>
    </lineage>
</organism>
<evidence type="ECO:0000259" key="4">
    <source>
        <dbReference type="PROSITE" id="PS51077"/>
    </source>
</evidence>
<dbReference type="InterPro" id="IPR036390">
    <property type="entry name" value="WH_DNA-bd_sf"/>
</dbReference>
<dbReference type="Proteomes" id="UP000236743">
    <property type="component" value="Unassembled WGS sequence"/>
</dbReference>
<feature type="domain" description="HTH iclR-type" evidence="4">
    <location>
        <begin position="3"/>
        <end position="65"/>
    </location>
</feature>
<evidence type="ECO:0000256" key="1">
    <source>
        <dbReference type="ARBA" id="ARBA00023015"/>
    </source>
</evidence>
<evidence type="ECO:0000259" key="5">
    <source>
        <dbReference type="PROSITE" id="PS51078"/>
    </source>
</evidence>
<dbReference type="GO" id="GO:0003677">
    <property type="term" value="F:DNA binding"/>
    <property type="evidence" value="ECO:0007669"/>
    <property type="project" value="UniProtKB-KW"/>
</dbReference>
<dbReference type="PANTHER" id="PTHR30136">
    <property type="entry name" value="HELIX-TURN-HELIX TRANSCRIPTIONAL REGULATOR, ICLR FAMILY"/>
    <property type="match status" value="1"/>
</dbReference>
<evidence type="ECO:0000313" key="6">
    <source>
        <dbReference type="EMBL" id="SEG66261.1"/>
    </source>
</evidence>
<dbReference type="EMBL" id="FNUY01000008">
    <property type="protein sequence ID" value="SEG66261.1"/>
    <property type="molecule type" value="Genomic_DNA"/>
</dbReference>
<dbReference type="PROSITE" id="PS51078">
    <property type="entry name" value="ICLR_ED"/>
    <property type="match status" value="1"/>
</dbReference>
<dbReference type="SUPFAM" id="SSF46785">
    <property type="entry name" value="Winged helix' DNA-binding domain"/>
    <property type="match status" value="1"/>
</dbReference>
<dbReference type="InterPro" id="IPR050707">
    <property type="entry name" value="HTH_MetabolicPath_Reg"/>
</dbReference>
<dbReference type="PANTHER" id="PTHR30136:SF35">
    <property type="entry name" value="HTH-TYPE TRANSCRIPTIONAL REGULATOR RV1719"/>
    <property type="match status" value="1"/>
</dbReference>
<dbReference type="Pfam" id="PF09339">
    <property type="entry name" value="HTH_IclR"/>
    <property type="match status" value="1"/>
</dbReference>
<dbReference type="Gene3D" id="3.30.450.40">
    <property type="match status" value="1"/>
</dbReference>
<dbReference type="InterPro" id="IPR005471">
    <property type="entry name" value="Tscrpt_reg_IclR_N"/>
</dbReference>
<feature type="domain" description="IclR-ED" evidence="5">
    <location>
        <begin position="66"/>
        <end position="256"/>
    </location>
</feature>
<keyword evidence="3" id="KW-0804">Transcription</keyword>
<reference evidence="6 7" key="1">
    <citation type="submission" date="2016-10" db="EMBL/GenBank/DDBJ databases">
        <authorList>
            <person name="de Groot N.N."/>
        </authorList>
    </citation>
    <scope>NUCLEOTIDE SEQUENCE [LARGE SCALE GENOMIC DNA]</scope>
    <source>
        <strain evidence="6 7">DSM 26656</strain>
    </source>
</reference>
<keyword evidence="1" id="KW-0805">Transcription regulation</keyword>
<dbReference type="RefSeq" id="WP_103874196.1">
    <property type="nucleotide sequence ID" value="NZ_FNUY01000008.1"/>
</dbReference>
<dbReference type="GO" id="GO:0045892">
    <property type="term" value="P:negative regulation of DNA-templated transcription"/>
    <property type="evidence" value="ECO:0007669"/>
    <property type="project" value="TreeGrafter"/>
</dbReference>
<dbReference type="FunFam" id="1.10.10.10:FF:000056">
    <property type="entry name" value="IclR family transcriptional regulator"/>
    <property type="match status" value="1"/>
</dbReference>
<dbReference type="InterPro" id="IPR036388">
    <property type="entry name" value="WH-like_DNA-bd_sf"/>
</dbReference>
<gene>
    <name evidence="6" type="ORF">SAMN04488115_108251</name>
</gene>
<protein>
    <submittedName>
        <fullName evidence="6">Transcriptional regulator, IclR family</fullName>
    </submittedName>
</protein>
<keyword evidence="7" id="KW-1185">Reference proteome</keyword>
<keyword evidence="2" id="KW-0238">DNA-binding</keyword>
<dbReference type="InterPro" id="IPR029016">
    <property type="entry name" value="GAF-like_dom_sf"/>
</dbReference>
<dbReference type="OrthoDB" id="9807558at2"/>
<dbReference type="InterPro" id="IPR014757">
    <property type="entry name" value="Tscrpt_reg_IclR_C"/>
</dbReference>
<proteinExistence type="predicted"/>
<dbReference type="AlphaFoldDB" id="A0A1H6BZY5"/>
<dbReference type="Pfam" id="PF01614">
    <property type="entry name" value="IclR_C"/>
    <property type="match status" value="1"/>
</dbReference>
<accession>A0A1H6BZY5</accession>
<sequence>MTIAAVERALKVLEALSGEPDGVDLSLLAERLDLPFSATHRLLATLTERGFVAQDSSSGAYALTLKLSQLAFRDLDQRGLPDAGQIVLDRLARDTREYCRLAIIEGETLVWIARAQGATAGLRYEPPMGTAIVLHATATGKAWLASLPEAEALRIVCARGFGAEGRTGPNALGDVDTLRAHLAETRQRGIALAVEEGEIGTVAMATTFRSSTEPDAPVAGTLSVAGPLPRMHEDRRPVIADALRKAAREMAEIWPLRRRQIQKLQAPALNDQPHSTFQAGTPA</sequence>
<dbReference type="GO" id="GO:0003700">
    <property type="term" value="F:DNA-binding transcription factor activity"/>
    <property type="evidence" value="ECO:0007669"/>
    <property type="project" value="TreeGrafter"/>
</dbReference>
<dbReference type="Gene3D" id="1.10.10.10">
    <property type="entry name" value="Winged helix-like DNA-binding domain superfamily/Winged helix DNA-binding domain"/>
    <property type="match status" value="1"/>
</dbReference>
<dbReference type="PROSITE" id="PS51077">
    <property type="entry name" value="HTH_ICLR"/>
    <property type="match status" value="1"/>
</dbReference>
<name>A0A1H6BZY5_9HYPH</name>
<dbReference type="SUPFAM" id="SSF55781">
    <property type="entry name" value="GAF domain-like"/>
    <property type="match status" value="1"/>
</dbReference>
<evidence type="ECO:0000256" key="2">
    <source>
        <dbReference type="ARBA" id="ARBA00023125"/>
    </source>
</evidence>
<evidence type="ECO:0000256" key="3">
    <source>
        <dbReference type="ARBA" id="ARBA00023163"/>
    </source>
</evidence>
<dbReference type="SMART" id="SM00346">
    <property type="entry name" value="HTH_ICLR"/>
    <property type="match status" value="1"/>
</dbReference>
<evidence type="ECO:0000313" key="7">
    <source>
        <dbReference type="Proteomes" id="UP000236743"/>
    </source>
</evidence>